<feature type="compositionally biased region" description="Basic residues" evidence="1">
    <location>
        <begin position="30"/>
        <end position="45"/>
    </location>
</feature>
<proteinExistence type="predicted"/>
<dbReference type="PANTHER" id="PTHR48098:SF1">
    <property type="entry name" value="DIACYLGLYCEROL ACYLTRANSFERASE_MYCOLYLTRANSFERASE AG85A"/>
    <property type="match status" value="1"/>
</dbReference>
<dbReference type="Pfam" id="PF00756">
    <property type="entry name" value="Esterase"/>
    <property type="match status" value="1"/>
</dbReference>
<dbReference type="Proteomes" id="UP001212421">
    <property type="component" value="Chromosome"/>
</dbReference>
<dbReference type="InterPro" id="IPR000801">
    <property type="entry name" value="Esterase-like"/>
</dbReference>
<accession>A0ABY7N958</accession>
<sequence length="352" mass="37007">MSEMTQWQGLRRGRSNAQPFRPAAPLDRGGRRRPGVPRCRRRRHGQRLDRTGADGPDHPLAVPPRHPRTGRAHDGCIVPLSATWRPPADLPAGGTIGSVRIPATASGFSARDAQVYLPPAALVPDAPALPFVLMMMGQPGDPDAGPIAAVLDAFAAAHNGLAPIVLVADQLGDPDVDSLCLDTAEYGRVETYLEQDVVGWARDNLNIEAGRDAWTVAGFSNGGQCALSLALRYPEVWGSVVDASGTVYAGLETEPEVLADVFGGDQAAYDATKPATLLGKSRYPDTMAVFTVGSEDSVMEPGLKDLSQTARAAGVAVTYYEVPGEGHSLEALDGGLTEAFGVLASRLGLGPQ</sequence>
<evidence type="ECO:0000256" key="1">
    <source>
        <dbReference type="SAM" id="MobiDB-lite"/>
    </source>
</evidence>
<feature type="compositionally biased region" description="Basic and acidic residues" evidence="1">
    <location>
        <begin position="46"/>
        <end position="57"/>
    </location>
</feature>
<organism evidence="2 3">
    <name type="scientific">Cryobacterium breve</name>
    <dbReference type="NCBI Taxonomy" id="1259258"/>
    <lineage>
        <taxon>Bacteria</taxon>
        <taxon>Bacillati</taxon>
        <taxon>Actinomycetota</taxon>
        <taxon>Actinomycetes</taxon>
        <taxon>Micrococcales</taxon>
        <taxon>Microbacteriaceae</taxon>
        <taxon>Cryobacterium</taxon>
    </lineage>
</organism>
<name>A0ABY7N958_9MICO</name>
<dbReference type="PANTHER" id="PTHR48098">
    <property type="entry name" value="ENTEROCHELIN ESTERASE-RELATED"/>
    <property type="match status" value="1"/>
</dbReference>
<dbReference type="RefSeq" id="WP_281533497.1">
    <property type="nucleotide sequence ID" value="NZ_CP075584.1"/>
</dbReference>
<dbReference type="EMBL" id="CP075584">
    <property type="protein sequence ID" value="WBM79001.1"/>
    <property type="molecule type" value="Genomic_DNA"/>
</dbReference>
<feature type="region of interest" description="Disordered" evidence="1">
    <location>
        <begin position="1"/>
        <end position="72"/>
    </location>
</feature>
<dbReference type="InterPro" id="IPR050583">
    <property type="entry name" value="Mycobacterial_A85_antigen"/>
</dbReference>
<gene>
    <name evidence="2" type="ORF">KIV56_10600</name>
</gene>
<evidence type="ECO:0008006" key="4">
    <source>
        <dbReference type="Google" id="ProtNLM"/>
    </source>
</evidence>
<dbReference type="SUPFAM" id="SSF53474">
    <property type="entry name" value="alpha/beta-Hydrolases"/>
    <property type="match status" value="1"/>
</dbReference>
<protein>
    <recommendedName>
        <fullName evidence="4">Esterase</fullName>
    </recommendedName>
</protein>
<keyword evidence="3" id="KW-1185">Reference proteome</keyword>
<evidence type="ECO:0000313" key="2">
    <source>
        <dbReference type="EMBL" id="WBM79001.1"/>
    </source>
</evidence>
<reference evidence="2 3" key="1">
    <citation type="submission" date="2021-05" db="EMBL/GenBank/DDBJ databases">
        <authorList>
            <person name="Kumar R."/>
            <person name="Kumar A."/>
            <person name="Mukhia S."/>
        </authorList>
    </citation>
    <scope>NUCLEOTIDE SEQUENCE [LARGE SCALE GENOMIC DNA]</scope>
    <source>
        <strain evidence="2 3">ERMR7:08</strain>
    </source>
</reference>
<dbReference type="Gene3D" id="3.40.50.1820">
    <property type="entry name" value="alpha/beta hydrolase"/>
    <property type="match status" value="1"/>
</dbReference>
<dbReference type="InterPro" id="IPR029058">
    <property type="entry name" value="AB_hydrolase_fold"/>
</dbReference>
<evidence type="ECO:0000313" key="3">
    <source>
        <dbReference type="Proteomes" id="UP001212421"/>
    </source>
</evidence>